<dbReference type="GO" id="GO:0015846">
    <property type="term" value="P:polyamine transport"/>
    <property type="evidence" value="ECO:0007669"/>
    <property type="project" value="InterPro"/>
</dbReference>
<proteinExistence type="predicted"/>
<dbReference type="PIRSF" id="PIRSF019574">
    <property type="entry name" value="Periplasmic_polyamine_BP"/>
    <property type="match status" value="1"/>
</dbReference>
<sequence>MKSLVRVFLSIFIISFGLMGVAAWLNSSQGYSGGNTLTVYNWGDYIDPDLLARFQKETGITVIYQTFDSNEAMLTKIEQGGTSFDVAVPSEYALAKMKQEHLLLPLDHSKLPNLKHVDDHFLNLSFDPKNQYSVPYFWGTVGIVFNPELTKGIDFHSWDGLWNPKLRNNLLLVDGAREVVGMSLNSLHYSLNDTNEAHLQRALAKLEKLAPNVKAVVGDEIKMLLANEEAAAGVVWSGDASEIMDENDKLDYIVPDEGSNLWFDNMVIPKTATHVDAAHKFINFMMQPDVAAQNAEFVGYSTPNEDGKKLLPEDISGDERFYPPSEITDKLEVYDNLGKRMLAHYNELFLQFKMHLK</sequence>
<feature type="transmembrane region" description="Helical" evidence="6">
    <location>
        <begin position="7"/>
        <end position="25"/>
    </location>
</feature>
<keyword evidence="6" id="KW-0812">Transmembrane</keyword>
<keyword evidence="8" id="KW-1185">Reference proteome</keyword>
<evidence type="ECO:0000256" key="3">
    <source>
        <dbReference type="ARBA" id="ARBA00022729"/>
    </source>
</evidence>
<keyword evidence="6" id="KW-1133">Transmembrane helix</keyword>
<organism evidence="7 8">
    <name type="scientific">Paenibacillus terrae</name>
    <dbReference type="NCBI Taxonomy" id="159743"/>
    <lineage>
        <taxon>Bacteria</taxon>
        <taxon>Bacillati</taxon>
        <taxon>Bacillota</taxon>
        <taxon>Bacilli</taxon>
        <taxon>Bacillales</taxon>
        <taxon>Paenibacillaceae</taxon>
        <taxon>Paenibacillus</taxon>
    </lineage>
</organism>
<dbReference type="PANTHER" id="PTHR30222:SF17">
    <property type="entry name" value="SPERMIDINE_PUTRESCINE-BINDING PERIPLASMIC PROTEIN"/>
    <property type="match status" value="1"/>
</dbReference>
<comment type="caution">
    <text evidence="7">The sequence shown here is derived from an EMBL/GenBank/DDBJ whole genome shotgun (WGS) entry which is preliminary data.</text>
</comment>
<dbReference type="EMBL" id="JTHP01000037">
    <property type="protein sequence ID" value="KJD44341.1"/>
    <property type="molecule type" value="Genomic_DNA"/>
</dbReference>
<evidence type="ECO:0000256" key="1">
    <source>
        <dbReference type="ARBA" id="ARBA00004418"/>
    </source>
</evidence>
<evidence type="ECO:0000313" key="8">
    <source>
        <dbReference type="Proteomes" id="UP000032534"/>
    </source>
</evidence>
<protein>
    <submittedName>
        <fullName evidence="7">Spermidine/putrescine ABC transporter substrate-binding protein</fullName>
    </submittedName>
</protein>
<dbReference type="InterPro" id="IPR006059">
    <property type="entry name" value="SBP"/>
</dbReference>
<accession>A0A0D7WYS8</accession>
<keyword evidence="2" id="KW-0813">Transport</keyword>
<dbReference type="Pfam" id="PF13416">
    <property type="entry name" value="SBP_bac_8"/>
    <property type="match status" value="1"/>
</dbReference>
<dbReference type="Proteomes" id="UP000032534">
    <property type="component" value="Unassembled WGS sequence"/>
</dbReference>
<dbReference type="CDD" id="cd13663">
    <property type="entry name" value="PBP2_PotD_PotF_like_2"/>
    <property type="match status" value="1"/>
</dbReference>
<evidence type="ECO:0000256" key="6">
    <source>
        <dbReference type="SAM" id="Phobius"/>
    </source>
</evidence>
<evidence type="ECO:0000256" key="2">
    <source>
        <dbReference type="ARBA" id="ARBA00022448"/>
    </source>
</evidence>
<dbReference type="PRINTS" id="PR00909">
    <property type="entry name" value="SPERMDNBNDNG"/>
</dbReference>
<dbReference type="PANTHER" id="PTHR30222">
    <property type="entry name" value="SPERMIDINE/PUTRESCINE-BINDING PERIPLASMIC PROTEIN"/>
    <property type="match status" value="1"/>
</dbReference>
<keyword evidence="4" id="KW-0574">Periplasm</keyword>
<dbReference type="InterPro" id="IPR001188">
    <property type="entry name" value="Sperm_putr-bd"/>
</dbReference>
<dbReference type="OrthoDB" id="9769319at2"/>
<dbReference type="RefSeq" id="WP_044647355.1">
    <property type="nucleotide sequence ID" value="NZ_JTHP01000037.1"/>
</dbReference>
<reference evidence="7 8" key="1">
    <citation type="submission" date="2014-11" db="EMBL/GenBank/DDBJ databases">
        <title>Draft Genome Sequences of Paenibacillus polymyxa NRRL B-30509 and Paenibacillus terrae NRRL B-30644, Strains from a Poultry Environment that Produce Tridecaptin A and Paenicidins.</title>
        <authorList>
            <person name="van Belkum M.J."/>
            <person name="Lohans C.T."/>
            <person name="Vederas J.C."/>
        </authorList>
    </citation>
    <scope>NUCLEOTIDE SEQUENCE [LARGE SCALE GENOMIC DNA]</scope>
    <source>
        <strain evidence="7 8">NRRL B-30644</strain>
    </source>
</reference>
<dbReference type="PATRIC" id="fig|159743.3.peg.3918"/>
<evidence type="ECO:0000256" key="5">
    <source>
        <dbReference type="PIRSR" id="PIRSR019574-1"/>
    </source>
</evidence>
<dbReference type="GO" id="GO:0019808">
    <property type="term" value="F:polyamine binding"/>
    <property type="evidence" value="ECO:0007669"/>
    <property type="project" value="InterPro"/>
</dbReference>
<evidence type="ECO:0000256" key="4">
    <source>
        <dbReference type="ARBA" id="ARBA00022764"/>
    </source>
</evidence>
<evidence type="ECO:0000313" key="7">
    <source>
        <dbReference type="EMBL" id="KJD44341.1"/>
    </source>
</evidence>
<dbReference type="Gene3D" id="3.40.190.10">
    <property type="entry name" value="Periplasmic binding protein-like II"/>
    <property type="match status" value="2"/>
</dbReference>
<dbReference type="SUPFAM" id="SSF53850">
    <property type="entry name" value="Periplasmic binding protein-like II"/>
    <property type="match status" value="1"/>
</dbReference>
<feature type="binding site" evidence="5">
    <location>
        <position position="92"/>
    </location>
    <ligand>
        <name>spermidine</name>
        <dbReference type="ChEBI" id="CHEBI:57834"/>
    </ligand>
</feature>
<keyword evidence="3" id="KW-0732">Signal</keyword>
<keyword evidence="6" id="KW-0472">Membrane</keyword>
<dbReference type="AlphaFoldDB" id="A0A0D7WYS8"/>
<name>A0A0D7WYS8_9BACL</name>
<dbReference type="GO" id="GO:0042597">
    <property type="term" value="C:periplasmic space"/>
    <property type="evidence" value="ECO:0007669"/>
    <property type="project" value="UniProtKB-SubCell"/>
</dbReference>
<comment type="subcellular location">
    <subcellularLocation>
        <location evidence="1">Periplasm</location>
    </subcellularLocation>
</comment>
<gene>
    <name evidence="7" type="ORF">QD47_17615</name>
</gene>